<evidence type="ECO:0000313" key="2">
    <source>
        <dbReference type="Proteomes" id="UP001146120"/>
    </source>
</evidence>
<keyword evidence="2" id="KW-1185">Reference proteome</keyword>
<gene>
    <name evidence="1" type="ORF">N0F65_006163</name>
</gene>
<accession>A0AAV2Z5P8</accession>
<dbReference type="AlphaFoldDB" id="A0AAV2Z5P8"/>
<organism evidence="1 2">
    <name type="scientific">Lagenidium giganteum</name>
    <dbReference type="NCBI Taxonomy" id="4803"/>
    <lineage>
        <taxon>Eukaryota</taxon>
        <taxon>Sar</taxon>
        <taxon>Stramenopiles</taxon>
        <taxon>Oomycota</taxon>
        <taxon>Peronosporomycetes</taxon>
        <taxon>Pythiales</taxon>
        <taxon>Pythiaceae</taxon>
    </lineage>
</organism>
<proteinExistence type="predicted"/>
<comment type="caution">
    <text evidence="1">The sequence shown here is derived from an EMBL/GenBank/DDBJ whole genome shotgun (WGS) entry which is preliminary data.</text>
</comment>
<protein>
    <submittedName>
        <fullName evidence="1">Uncharacterized protein</fullName>
    </submittedName>
</protein>
<evidence type="ECO:0000313" key="1">
    <source>
        <dbReference type="EMBL" id="DBA02288.1"/>
    </source>
</evidence>
<dbReference type="EMBL" id="DAKRPA010000033">
    <property type="protein sequence ID" value="DBA02288.1"/>
    <property type="molecule type" value="Genomic_DNA"/>
</dbReference>
<reference evidence="1" key="2">
    <citation type="journal article" date="2023" name="Microbiol Resour">
        <title>Decontamination and Annotation of the Draft Genome Sequence of the Oomycete Lagenidium giganteum ARSEF 373.</title>
        <authorList>
            <person name="Morgan W.R."/>
            <person name="Tartar A."/>
        </authorList>
    </citation>
    <scope>NUCLEOTIDE SEQUENCE</scope>
    <source>
        <strain evidence="1">ARSEF 373</strain>
    </source>
</reference>
<reference evidence="1" key="1">
    <citation type="submission" date="2022-11" db="EMBL/GenBank/DDBJ databases">
        <authorList>
            <person name="Morgan W.R."/>
            <person name="Tartar A."/>
        </authorList>
    </citation>
    <scope>NUCLEOTIDE SEQUENCE</scope>
    <source>
        <strain evidence="1">ARSEF 373</strain>
    </source>
</reference>
<name>A0AAV2Z5P8_9STRA</name>
<sequence>MPSQTKNWPKQRQYFFNTAANYEERKNAALAGVPFGPDQERIFPMWIPAKSLTVTFSGHTIMASLSQIEDVMWKFAFKSLCNLTSSAAPELALLTQIARSA</sequence>
<dbReference type="Proteomes" id="UP001146120">
    <property type="component" value="Unassembled WGS sequence"/>
</dbReference>